<comment type="similarity">
    <text evidence="2">Belongs to the major facilitator superfamily. Proton-dependent oligopeptide transporter (POT/PTR) (TC 2.A.17) family.</text>
</comment>
<evidence type="ECO:0000256" key="1">
    <source>
        <dbReference type="ARBA" id="ARBA00004141"/>
    </source>
</evidence>
<accession>A0A5J9UQ29</accession>
<feature type="non-terminal residue" evidence="7">
    <location>
        <position position="1"/>
    </location>
</feature>
<feature type="transmembrane region" description="Helical" evidence="6">
    <location>
        <begin position="145"/>
        <end position="170"/>
    </location>
</feature>
<dbReference type="SUPFAM" id="SSF103473">
    <property type="entry name" value="MFS general substrate transporter"/>
    <property type="match status" value="1"/>
</dbReference>
<evidence type="ECO:0000256" key="5">
    <source>
        <dbReference type="ARBA" id="ARBA00023136"/>
    </source>
</evidence>
<gene>
    <name evidence="7" type="ORF">EJB05_28171</name>
</gene>
<dbReference type="GO" id="GO:0016020">
    <property type="term" value="C:membrane"/>
    <property type="evidence" value="ECO:0007669"/>
    <property type="project" value="UniProtKB-SubCell"/>
</dbReference>
<dbReference type="AlphaFoldDB" id="A0A5J9UQ29"/>
<feature type="transmembrane region" description="Helical" evidence="6">
    <location>
        <begin position="538"/>
        <end position="561"/>
    </location>
</feature>
<keyword evidence="8" id="KW-1185">Reference proteome</keyword>
<dbReference type="InterPro" id="IPR036259">
    <property type="entry name" value="MFS_trans_sf"/>
</dbReference>
<feature type="transmembrane region" description="Helical" evidence="6">
    <location>
        <begin position="99"/>
        <end position="125"/>
    </location>
</feature>
<feature type="transmembrane region" description="Helical" evidence="6">
    <location>
        <begin position="419"/>
        <end position="436"/>
    </location>
</feature>
<keyword evidence="3 6" id="KW-0812">Transmembrane</keyword>
<feature type="transmembrane region" description="Helical" evidence="6">
    <location>
        <begin position="217"/>
        <end position="243"/>
    </location>
</feature>
<protein>
    <recommendedName>
        <fullName evidence="9">Major facilitator superfamily (MFS) profile domain-containing protein</fullName>
    </recommendedName>
</protein>
<feature type="transmembrane region" description="Helical" evidence="6">
    <location>
        <begin position="491"/>
        <end position="518"/>
    </location>
</feature>
<dbReference type="EMBL" id="RWGY01000013">
    <property type="protein sequence ID" value="TVU25666.1"/>
    <property type="molecule type" value="Genomic_DNA"/>
</dbReference>
<keyword evidence="5 6" id="KW-0472">Membrane</keyword>
<evidence type="ECO:0000313" key="7">
    <source>
        <dbReference type="EMBL" id="TVU25666.1"/>
    </source>
</evidence>
<evidence type="ECO:0000256" key="2">
    <source>
        <dbReference type="ARBA" id="ARBA00005982"/>
    </source>
</evidence>
<evidence type="ECO:0000256" key="3">
    <source>
        <dbReference type="ARBA" id="ARBA00022692"/>
    </source>
</evidence>
<name>A0A5J9UQ29_9POAL</name>
<dbReference type="Gene3D" id="1.20.1250.20">
    <property type="entry name" value="MFS general substrate transporter like domains"/>
    <property type="match status" value="1"/>
</dbReference>
<dbReference type="PANTHER" id="PTHR11654">
    <property type="entry name" value="OLIGOPEPTIDE TRANSPORTER-RELATED"/>
    <property type="match status" value="1"/>
</dbReference>
<dbReference type="Pfam" id="PF00854">
    <property type="entry name" value="PTR2"/>
    <property type="match status" value="1"/>
</dbReference>
<evidence type="ECO:0000313" key="8">
    <source>
        <dbReference type="Proteomes" id="UP000324897"/>
    </source>
</evidence>
<dbReference type="GO" id="GO:0022857">
    <property type="term" value="F:transmembrane transporter activity"/>
    <property type="evidence" value="ECO:0007669"/>
    <property type="project" value="InterPro"/>
</dbReference>
<comment type="caution">
    <text evidence="7">The sequence shown here is derived from an EMBL/GenBank/DDBJ whole genome shotgun (WGS) entry which is preliminary data.</text>
</comment>
<evidence type="ECO:0000256" key="6">
    <source>
        <dbReference type="SAM" id="Phobius"/>
    </source>
</evidence>
<proteinExistence type="inferred from homology"/>
<dbReference type="Proteomes" id="UP000324897">
    <property type="component" value="Chromosome 2"/>
</dbReference>
<feature type="transmembrane region" description="Helical" evidence="6">
    <location>
        <begin position="462"/>
        <end position="484"/>
    </location>
</feature>
<reference evidence="7 8" key="1">
    <citation type="journal article" date="2019" name="Sci. Rep.">
        <title>A high-quality genome of Eragrostis curvula grass provides insights into Poaceae evolution and supports new strategies to enhance forage quality.</title>
        <authorList>
            <person name="Carballo J."/>
            <person name="Santos B.A.C.M."/>
            <person name="Zappacosta D."/>
            <person name="Garbus I."/>
            <person name="Selva J.P."/>
            <person name="Gallo C.A."/>
            <person name="Diaz A."/>
            <person name="Albertini E."/>
            <person name="Caccamo M."/>
            <person name="Echenique V."/>
        </authorList>
    </citation>
    <scope>NUCLEOTIDE SEQUENCE [LARGE SCALE GENOMIC DNA]</scope>
    <source>
        <strain evidence="8">cv. Victoria</strain>
        <tissue evidence="7">Leaf</tissue>
    </source>
</reference>
<evidence type="ECO:0000256" key="4">
    <source>
        <dbReference type="ARBA" id="ARBA00022989"/>
    </source>
</evidence>
<dbReference type="InterPro" id="IPR000109">
    <property type="entry name" value="POT_fam"/>
</dbReference>
<organism evidence="7 8">
    <name type="scientific">Eragrostis curvula</name>
    <name type="common">weeping love grass</name>
    <dbReference type="NCBI Taxonomy" id="38414"/>
    <lineage>
        <taxon>Eukaryota</taxon>
        <taxon>Viridiplantae</taxon>
        <taxon>Streptophyta</taxon>
        <taxon>Embryophyta</taxon>
        <taxon>Tracheophyta</taxon>
        <taxon>Spermatophyta</taxon>
        <taxon>Magnoliopsida</taxon>
        <taxon>Liliopsida</taxon>
        <taxon>Poales</taxon>
        <taxon>Poaceae</taxon>
        <taxon>PACMAD clade</taxon>
        <taxon>Chloridoideae</taxon>
        <taxon>Eragrostideae</taxon>
        <taxon>Eragrostidinae</taxon>
        <taxon>Eragrostis</taxon>
    </lineage>
</organism>
<comment type="subcellular location">
    <subcellularLocation>
        <location evidence="1">Membrane</location>
        <topology evidence="1">Multi-pass membrane protein</topology>
    </subcellularLocation>
</comment>
<evidence type="ECO:0008006" key="9">
    <source>
        <dbReference type="Google" id="ProtNLM"/>
    </source>
</evidence>
<feature type="transmembrane region" description="Helical" evidence="6">
    <location>
        <begin position="63"/>
        <end position="87"/>
    </location>
</feature>
<feature type="transmembrane region" description="Helical" evidence="6">
    <location>
        <begin position="191"/>
        <end position="211"/>
    </location>
</feature>
<keyword evidence="4 6" id="KW-1133">Transmembrane helix</keyword>
<dbReference type="OrthoDB" id="8904098at2759"/>
<sequence length="586" mass="63463">LVLLFYGDLETMEGGHAEQQQARVLWKKGGMRLVPVIIANEISERIVSASVTANLIIYLTTKYHLGAASSAIIIFVYQAAANFLPFCGAIVSDALLGRYLMVTLTLFFCTIGSTLLCLTSVIPSLTPPDCALPNQNCSSPSAPQLLALCASLGFMSLGASGVRPCCLAFAEDQIAHWDTARKDRSLRSLFSWYYVSVGFSQMVAVTVLVYFQDRLGWNVGFMVSASTMALITLVNLAASPFYVKVKPQKSMWASLLQVVVVAVKNRHLTVPASNHGVQFHSIAGSSQLVPSEKMRFLNKACILRTQAGGTDNEATGNTSSWSTCTVEQVENLKSALSVMPMWSAMIVSFLVQSSSFGVLQASTMDRRFGTTRFEIPAGSISIFETITFTVWSGCYDPYVVPLLRTLTGRQRVLSLKQRMAIGVFLCIASMAVASAVEARRREAAARHGGALRMSALWLVPQYVLSGLSGAFGAIAQIEFYYAVLPKSMGSLVLALLFFGAGVANLVSTVIVKLVNVVTGNGGAAPWISDDLNRGRYDYYYLLLAVLGAIDLVYLVVCACIFDETVQNMSLEPGDAVEAEEMEKFHG</sequence>